<keyword evidence="1" id="KW-1133">Transmembrane helix</keyword>
<keyword evidence="1" id="KW-0472">Membrane</keyword>
<evidence type="ECO:0000313" key="3">
    <source>
        <dbReference type="Proteomes" id="UP001165524"/>
    </source>
</evidence>
<feature type="transmembrane region" description="Helical" evidence="1">
    <location>
        <begin position="64"/>
        <end position="84"/>
    </location>
</feature>
<keyword evidence="3" id="KW-1185">Reference proteome</keyword>
<proteinExistence type="predicted"/>
<comment type="caution">
    <text evidence="2">The sequence shown here is derived from an EMBL/GenBank/DDBJ whole genome shotgun (WGS) entry which is preliminary data.</text>
</comment>
<organism evidence="2 3">
    <name type="scientific">Alcanivorax quisquiliarum</name>
    <dbReference type="NCBI Taxonomy" id="2933565"/>
    <lineage>
        <taxon>Bacteria</taxon>
        <taxon>Pseudomonadati</taxon>
        <taxon>Pseudomonadota</taxon>
        <taxon>Gammaproteobacteria</taxon>
        <taxon>Oceanospirillales</taxon>
        <taxon>Alcanivoracaceae</taxon>
        <taxon>Alcanivorax</taxon>
    </lineage>
</organism>
<protein>
    <submittedName>
        <fullName evidence="2">Uncharacterized protein</fullName>
    </submittedName>
</protein>
<dbReference type="Proteomes" id="UP001165524">
    <property type="component" value="Unassembled WGS sequence"/>
</dbReference>
<evidence type="ECO:0000313" key="2">
    <source>
        <dbReference type="EMBL" id="MCK0536733.1"/>
    </source>
</evidence>
<dbReference type="RefSeq" id="WP_246948421.1">
    <property type="nucleotide sequence ID" value="NZ_JALKII010000002.1"/>
</dbReference>
<feature type="transmembrane region" description="Helical" evidence="1">
    <location>
        <begin position="23"/>
        <end position="44"/>
    </location>
</feature>
<keyword evidence="1" id="KW-0812">Transmembrane</keyword>
<reference evidence="2" key="1">
    <citation type="submission" date="2022-04" db="EMBL/GenBank/DDBJ databases">
        <title>Alcanivorax sp. CY1518 draft genome sequence.</title>
        <authorList>
            <person name="Zhao G."/>
            <person name="An M."/>
        </authorList>
    </citation>
    <scope>NUCLEOTIDE SEQUENCE</scope>
    <source>
        <strain evidence="2">CY1518</strain>
    </source>
</reference>
<evidence type="ECO:0000256" key="1">
    <source>
        <dbReference type="SAM" id="Phobius"/>
    </source>
</evidence>
<sequence length="177" mass="20755">MGGKAVPSSRCYDKRYFKSGTEFLFDLRVSIPFSFLFIFVAFRYMWGDFPFFGSKGEFTKEDAMFFWVFLYLIYLSLVCPIMFFEGRRSIMFLKVSESGRIFSKDYSGKDIRWEFGDVSVSKTAPFPFWKRHLYRTSLLSKKNGNYQLLDKKTGRVYLANGDYFSDCLEGLVGMKDS</sequence>
<accession>A0ABT0E4P1</accession>
<name>A0ABT0E4P1_9GAMM</name>
<gene>
    <name evidence="2" type="ORF">MU846_03340</name>
</gene>
<dbReference type="EMBL" id="JALKII010000002">
    <property type="protein sequence ID" value="MCK0536733.1"/>
    <property type="molecule type" value="Genomic_DNA"/>
</dbReference>